<reference evidence="1 2" key="1">
    <citation type="journal article" date="2021" name="bioRxiv">
        <title>Chromosome-scale and haplotype-resolved genome assembly of a tetraploid potato cultivar.</title>
        <authorList>
            <person name="Sun H."/>
            <person name="Jiao W.-B."/>
            <person name="Krause K."/>
            <person name="Campoy J.A."/>
            <person name="Goel M."/>
            <person name="Folz-Donahue K."/>
            <person name="Kukat C."/>
            <person name="Huettel B."/>
            <person name="Schneeberger K."/>
        </authorList>
    </citation>
    <scope>NUCLEOTIDE SEQUENCE [LARGE SCALE GENOMIC DNA]</scope>
    <source>
        <strain evidence="1">SolTubOtavaFocal</strain>
        <tissue evidence="1">Leaves</tissue>
    </source>
</reference>
<organism evidence="1 2">
    <name type="scientific">Solanum tuberosum</name>
    <name type="common">Potato</name>
    <dbReference type="NCBI Taxonomy" id="4113"/>
    <lineage>
        <taxon>Eukaryota</taxon>
        <taxon>Viridiplantae</taxon>
        <taxon>Streptophyta</taxon>
        <taxon>Embryophyta</taxon>
        <taxon>Tracheophyta</taxon>
        <taxon>Spermatophyta</taxon>
        <taxon>Magnoliopsida</taxon>
        <taxon>eudicotyledons</taxon>
        <taxon>Gunneridae</taxon>
        <taxon>Pentapetalae</taxon>
        <taxon>asterids</taxon>
        <taxon>lamiids</taxon>
        <taxon>Solanales</taxon>
        <taxon>Solanaceae</taxon>
        <taxon>Solanoideae</taxon>
        <taxon>Solaneae</taxon>
        <taxon>Solanum</taxon>
    </lineage>
</organism>
<dbReference type="EMBL" id="JAIVGD010000028">
    <property type="protein sequence ID" value="KAH0739342.1"/>
    <property type="molecule type" value="Genomic_DNA"/>
</dbReference>
<accession>A0ABQ7TXB7</accession>
<comment type="caution">
    <text evidence="1">The sequence shown here is derived from an EMBL/GenBank/DDBJ whole genome shotgun (WGS) entry which is preliminary data.</text>
</comment>
<dbReference type="Proteomes" id="UP000826656">
    <property type="component" value="Unassembled WGS sequence"/>
</dbReference>
<protein>
    <submittedName>
        <fullName evidence="1">Uncharacterized protein</fullName>
    </submittedName>
</protein>
<keyword evidence="2" id="KW-1185">Reference proteome</keyword>
<gene>
    <name evidence="1" type="ORF">KY290_038047</name>
</gene>
<sequence>MSKGGAVEALLAKLVRHLISFPEYVLAVLLPASLLATCIRESRLGFLLEWGDLWFLVHKAHLPVPIVSFNLDSVVISLDPVVVLYDELISCMESKVRMLISSLWVELLLLKMASQDEKDVVDVLFGVVADVTARLDIQANIVEVLGCLDPSIVGKPHAAPDGPIFPWVVGVDTNSLNVCLDIFRDLEGDVIEISGTVSVDIFD</sequence>
<evidence type="ECO:0000313" key="2">
    <source>
        <dbReference type="Proteomes" id="UP000826656"/>
    </source>
</evidence>
<proteinExistence type="predicted"/>
<evidence type="ECO:0000313" key="1">
    <source>
        <dbReference type="EMBL" id="KAH0739342.1"/>
    </source>
</evidence>
<name>A0ABQ7TXB7_SOLTU</name>